<proteinExistence type="predicted"/>
<keyword evidence="2" id="KW-1185">Reference proteome</keyword>
<protein>
    <submittedName>
        <fullName evidence="1">Uncharacterized protein</fullName>
    </submittedName>
</protein>
<sequence length="71" mass="7232">MLTALAGILRGLPQGAFHGDRVDDAGAVHAVAEPHHFGAANDVDEATRDIDVGDEQAHGVGAAVDRPDAGH</sequence>
<accession>A0A0A0JGM5</accession>
<evidence type="ECO:0000313" key="2">
    <source>
        <dbReference type="Proteomes" id="UP000030011"/>
    </source>
</evidence>
<dbReference type="EMBL" id="AVPK01000010">
    <property type="protein sequence ID" value="KGN36530.1"/>
    <property type="molecule type" value="Genomic_DNA"/>
</dbReference>
<dbReference type="AlphaFoldDB" id="A0A0A0JGM5"/>
<reference evidence="1 2" key="1">
    <citation type="submission" date="2013-08" db="EMBL/GenBank/DDBJ databases">
        <title>The genome sequence of Knoellia subterranea.</title>
        <authorList>
            <person name="Zhu W."/>
            <person name="Wang G."/>
        </authorList>
    </citation>
    <scope>NUCLEOTIDE SEQUENCE [LARGE SCALE GENOMIC DNA]</scope>
    <source>
        <strain evidence="1 2">KCTC 19937</strain>
    </source>
</reference>
<comment type="caution">
    <text evidence="1">The sequence shown here is derived from an EMBL/GenBank/DDBJ whole genome shotgun (WGS) entry which is preliminary data.</text>
</comment>
<gene>
    <name evidence="1" type="ORF">N803_04345</name>
</gene>
<name>A0A0A0JGM5_9MICO</name>
<organism evidence="1 2">
    <name type="scientific">Knoellia subterranea KCTC 19937</name>
    <dbReference type="NCBI Taxonomy" id="1385521"/>
    <lineage>
        <taxon>Bacteria</taxon>
        <taxon>Bacillati</taxon>
        <taxon>Actinomycetota</taxon>
        <taxon>Actinomycetes</taxon>
        <taxon>Micrococcales</taxon>
        <taxon>Intrasporangiaceae</taxon>
        <taxon>Knoellia</taxon>
    </lineage>
</organism>
<dbReference type="Proteomes" id="UP000030011">
    <property type="component" value="Unassembled WGS sequence"/>
</dbReference>
<evidence type="ECO:0000313" key="1">
    <source>
        <dbReference type="EMBL" id="KGN36530.1"/>
    </source>
</evidence>